<dbReference type="Proteomes" id="UP000226192">
    <property type="component" value="Unassembled WGS sequence"/>
</dbReference>
<name>A0A2C5XZ81_9HYPO</name>
<evidence type="ECO:0000313" key="4">
    <source>
        <dbReference type="Proteomes" id="UP000226192"/>
    </source>
</evidence>
<dbReference type="InterPro" id="IPR051781">
    <property type="entry name" value="Metallo-dep_Hydrolase"/>
</dbReference>
<dbReference type="InterPro" id="IPR006680">
    <property type="entry name" value="Amidohydro-rel"/>
</dbReference>
<dbReference type="OrthoDB" id="5595695at2759"/>
<dbReference type="SUPFAM" id="SSF51556">
    <property type="entry name" value="Metallo-dependent hydrolases"/>
    <property type="match status" value="1"/>
</dbReference>
<keyword evidence="4" id="KW-1185">Reference proteome</keyword>
<dbReference type="PANTHER" id="PTHR43135">
    <property type="entry name" value="ALPHA-D-RIBOSE 1-METHYLPHOSPHONATE 5-TRIPHOSPHATE DIPHOSPHATASE"/>
    <property type="match status" value="1"/>
</dbReference>
<dbReference type="GO" id="GO:0016810">
    <property type="term" value="F:hydrolase activity, acting on carbon-nitrogen (but not peptide) bonds"/>
    <property type="evidence" value="ECO:0007669"/>
    <property type="project" value="InterPro"/>
</dbReference>
<evidence type="ECO:0000313" key="3">
    <source>
        <dbReference type="EMBL" id="PHH59921.1"/>
    </source>
</evidence>
<dbReference type="Gene3D" id="3.20.20.140">
    <property type="entry name" value="Metal-dependent hydrolases"/>
    <property type="match status" value="1"/>
</dbReference>
<gene>
    <name evidence="3" type="ORF">CDD81_2380</name>
</gene>
<comment type="caution">
    <text evidence="3">The sequence shown here is derived from an EMBL/GenBank/DDBJ whole genome shotgun (WGS) entry which is preliminary data.</text>
</comment>
<reference evidence="3 4" key="1">
    <citation type="submission" date="2017-06" db="EMBL/GenBank/DDBJ databases">
        <title>Ant-infecting Ophiocordyceps genomes reveal a high diversity of potential behavioral manipulation genes and a possible major role for enterotoxins.</title>
        <authorList>
            <person name="De Bekker C."/>
            <person name="Evans H.C."/>
            <person name="Brachmann A."/>
            <person name="Hughes D.P."/>
        </authorList>
    </citation>
    <scope>NUCLEOTIDE SEQUENCE [LARGE SCALE GENOMIC DNA]</scope>
    <source>
        <strain evidence="3 4">Map64</strain>
    </source>
</reference>
<proteinExistence type="predicted"/>
<dbReference type="STRING" id="1399860.A0A2C5XZ81"/>
<feature type="chain" id="PRO_5012248346" description="Amidohydrolase-related domain-containing protein" evidence="1">
    <location>
        <begin position="22"/>
        <end position="421"/>
    </location>
</feature>
<protein>
    <recommendedName>
        <fullName evidence="2">Amidohydrolase-related domain-containing protein</fullName>
    </recommendedName>
</protein>
<dbReference type="InterPro" id="IPR011059">
    <property type="entry name" value="Metal-dep_hydrolase_composite"/>
</dbReference>
<dbReference type="PANTHER" id="PTHR43135:SF3">
    <property type="entry name" value="ALPHA-D-RIBOSE 1-METHYLPHOSPHONATE 5-TRIPHOSPHATE DIPHOSPHATASE"/>
    <property type="match status" value="1"/>
</dbReference>
<dbReference type="Pfam" id="PF01979">
    <property type="entry name" value="Amidohydro_1"/>
    <property type="match status" value="1"/>
</dbReference>
<evidence type="ECO:0000259" key="2">
    <source>
        <dbReference type="Pfam" id="PF01979"/>
    </source>
</evidence>
<dbReference type="AlphaFoldDB" id="A0A2C5XZ81"/>
<keyword evidence="1" id="KW-0732">Signal</keyword>
<evidence type="ECO:0000256" key="1">
    <source>
        <dbReference type="SAM" id="SignalP"/>
    </source>
</evidence>
<dbReference type="InterPro" id="IPR032466">
    <property type="entry name" value="Metal_Hydrolase"/>
</dbReference>
<feature type="domain" description="Amidohydrolase-related" evidence="2">
    <location>
        <begin position="86"/>
        <end position="377"/>
    </location>
</feature>
<sequence length="421" mass="44305">MQIQTILQATWLLALSHFTQAASFTIANANVIDVTTGKIQQQQDVVIQNDKIASIQAAGKNANAKAAGKNATAKADNNVFDASGLFLMPGFSDMHIHAYFTNDASKFAATDNATFPAFIANGVTHVRDLGSNFDAVLSAQKRINAKQLVGPRISSTSGPILDGPKTPFQTVEKIQSQDDADSVVNELSNGGADFIKVHLKLDQDAFQAIASACTENNIPFGGHVPDSIDVETAVKAGMTIFEHMSRIQTNDDVDLIGGNNFIATCTLVQGATDNRKKLCRSLHEKGTQVLSGTDAPQGPGLCPGPSLHRELELMASSGISNLEVLQATTINAAKAVGLDSQIGTVEVGKAADLVMLSKNPLDNIQNTRSVAAVVANGALFSSDDLQQLSKSANVVKTLPFACGDKKAQKLAARTAVTCCSV</sequence>
<feature type="signal peptide" evidence="1">
    <location>
        <begin position="1"/>
        <end position="21"/>
    </location>
</feature>
<dbReference type="EMBL" id="NJET01000173">
    <property type="protein sequence ID" value="PHH59921.1"/>
    <property type="molecule type" value="Genomic_DNA"/>
</dbReference>
<dbReference type="SUPFAM" id="SSF51338">
    <property type="entry name" value="Composite domain of metallo-dependent hydrolases"/>
    <property type="match status" value="1"/>
</dbReference>
<accession>A0A2C5XZ81</accession>
<organism evidence="3 4">
    <name type="scientific">Ophiocordyceps australis</name>
    <dbReference type="NCBI Taxonomy" id="1399860"/>
    <lineage>
        <taxon>Eukaryota</taxon>
        <taxon>Fungi</taxon>
        <taxon>Dikarya</taxon>
        <taxon>Ascomycota</taxon>
        <taxon>Pezizomycotina</taxon>
        <taxon>Sordariomycetes</taxon>
        <taxon>Hypocreomycetidae</taxon>
        <taxon>Hypocreales</taxon>
        <taxon>Ophiocordycipitaceae</taxon>
        <taxon>Ophiocordyceps</taxon>
    </lineage>
</organism>
<dbReference type="Gene3D" id="2.30.40.10">
    <property type="entry name" value="Urease, subunit C, domain 1"/>
    <property type="match status" value="1"/>
</dbReference>